<evidence type="ECO:0000256" key="1">
    <source>
        <dbReference type="ARBA" id="ARBA00004123"/>
    </source>
</evidence>
<keyword evidence="7" id="KW-1185">Reference proteome</keyword>
<feature type="domain" description="WW" evidence="4">
    <location>
        <begin position="643"/>
        <end position="676"/>
    </location>
</feature>
<dbReference type="PROSITE" id="PS50868">
    <property type="entry name" value="POST_SET"/>
    <property type="match status" value="1"/>
</dbReference>
<dbReference type="PANTHER" id="PTHR46711:SF1">
    <property type="entry name" value="HISTONE-LYSINE N-METHYLTRANSFERASE SETD2"/>
    <property type="match status" value="1"/>
</dbReference>
<organism evidence="6 7">
    <name type="scientific">Oedothorax gibbosus</name>
    <dbReference type="NCBI Taxonomy" id="931172"/>
    <lineage>
        <taxon>Eukaryota</taxon>
        <taxon>Metazoa</taxon>
        <taxon>Ecdysozoa</taxon>
        <taxon>Arthropoda</taxon>
        <taxon>Chelicerata</taxon>
        <taxon>Arachnida</taxon>
        <taxon>Araneae</taxon>
        <taxon>Araneomorphae</taxon>
        <taxon>Entelegynae</taxon>
        <taxon>Araneoidea</taxon>
        <taxon>Linyphiidae</taxon>
        <taxon>Erigoninae</taxon>
        <taxon>Oedothorax</taxon>
    </lineage>
</organism>
<dbReference type="GO" id="GO:0046975">
    <property type="term" value="F:histone H3K36 methyltransferase activity"/>
    <property type="evidence" value="ECO:0007669"/>
    <property type="project" value="InterPro"/>
</dbReference>
<dbReference type="Gene3D" id="1.10.1740.100">
    <property type="entry name" value="Set2, Rpb1 interacting domain"/>
    <property type="match status" value="1"/>
</dbReference>
<dbReference type="Pfam" id="PF00397">
    <property type="entry name" value="WW"/>
    <property type="match status" value="1"/>
</dbReference>
<dbReference type="AlphaFoldDB" id="A0AAV6UE56"/>
<dbReference type="SUPFAM" id="SSF51045">
    <property type="entry name" value="WW domain"/>
    <property type="match status" value="1"/>
</dbReference>
<dbReference type="InterPro" id="IPR038190">
    <property type="entry name" value="SRI_sf"/>
</dbReference>
<dbReference type="Pfam" id="PF08236">
    <property type="entry name" value="SRI"/>
    <property type="match status" value="1"/>
</dbReference>
<dbReference type="EMBL" id="JAFNEN010000487">
    <property type="protein sequence ID" value="KAG8181931.1"/>
    <property type="molecule type" value="Genomic_DNA"/>
</dbReference>
<dbReference type="InterPro" id="IPR013257">
    <property type="entry name" value="SRI"/>
</dbReference>
<evidence type="ECO:0000259" key="5">
    <source>
        <dbReference type="PROSITE" id="PS50868"/>
    </source>
</evidence>
<evidence type="ECO:0000256" key="2">
    <source>
        <dbReference type="ARBA" id="ARBA00023242"/>
    </source>
</evidence>
<feature type="domain" description="Post-SET" evidence="5">
    <location>
        <begin position="31"/>
        <end position="47"/>
    </location>
</feature>
<feature type="region of interest" description="Disordered" evidence="3">
    <location>
        <begin position="683"/>
        <end position="729"/>
    </location>
</feature>
<dbReference type="SMART" id="SM00456">
    <property type="entry name" value="WW"/>
    <property type="match status" value="1"/>
</dbReference>
<evidence type="ECO:0000313" key="7">
    <source>
        <dbReference type="Proteomes" id="UP000827092"/>
    </source>
</evidence>
<sequence>MFSHCHFASNNTLQTGLSTEEKLCIPYTGREAQKCYCLADSCSGFIGVSNEISVDVSSKTVNKRKKAGLEEKKKESSEDLILEEEIEKLHQNGGLRSKEDTLILARLMVRAEDTHSRQKLLEIILGTSDTGYLRLFLEYHGLSLLWSWMVDLTDTKLKNKVLQVLSFLPVSNKEMLLESKVYYVVERWSSNVLTPENQDDVQMSNDKNLLKEVKKVKSSDTSDSENDSSASQYLEESSVNNSIVSDVEDTSITNGKGDTSTSFRSDEEGSGCVKSKSKQEDLMKKAQTLLETWNDLKEDFKIPRQKQEKQHIQVYSRYNRNRRHDVCKLCYNRGLSSCKHNHDTRFSKDKKKDNYHSRNFKSLYRGEGKLRKALLPTPVVLSKEERRLQFAKEVEENDQRKALLQQQQLIDQQNMNCPTDHLFYNANPNYYYNPNDGNYYNASSGGYQLPVPETNTQPFNQCFYNSNELQPSHTSLLERPETLNNMNTGAIPPEINGSTVYPSNVLYQSSHQQIPVIGAQPSPYPIQPANLLAPCQTNHVPTPSNLIVLSSSPAVSAIPAVNPDVNSANVVMQSSVYNAVPSQTSMPVSPNSHYVQCQEQYSSDQNGVYYSQPQCAIPEPMSAVPNYCYNNSNGEIVENAVAVKLPPDWKTATDSDGNIYYYHILTRQTQWEAPVVEEVVEEADADADGDTPTIDEPKDHKQYEIHCHKSKRKHSKRKSTTTAPADTSSIPVNNEIVKKIKELFRTKMSSFVVQCLNPYHRDDCRVGKITTNDDFKHLARRLTHFVMAKELKHCKNVEDLECNENVKHKARDYIHKYMSKFGPVYKKDKYDSPIVC</sequence>
<feature type="compositionally biased region" description="Basic residues" evidence="3">
    <location>
        <begin position="708"/>
        <end position="719"/>
    </location>
</feature>
<dbReference type="PANTHER" id="PTHR46711">
    <property type="entry name" value="HISTONE-LYSINE N-METHYLTRANSFERASE SETD2"/>
    <property type="match status" value="1"/>
</dbReference>
<evidence type="ECO:0000313" key="6">
    <source>
        <dbReference type="EMBL" id="KAG8181931.1"/>
    </source>
</evidence>
<reference evidence="6 7" key="1">
    <citation type="journal article" date="2022" name="Nat. Ecol. Evol.">
        <title>A masculinizing supergene underlies an exaggerated male reproductive morph in a spider.</title>
        <authorList>
            <person name="Hendrickx F."/>
            <person name="De Corte Z."/>
            <person name="Sonet G."/>
            <person name="Van Belleghem S.M."/>
            <person name="Kostlbacher S."/>
            <person name="Vangestel C."/>
        </authorList>
    </citation>
    <scope>NUCLEOTIDE SEQUENCE [LARGE SCALE GENOMIC DNA]</scope>
    <source>
        <strain evidence="6">W744_W776</strain>
    </source>
</reference>
<feature type="compositionally biased region" description="Basic and acidic residues" evidence="3">
    <location>
        <begin position="695"/>
        <end position="707"/>
    </location>
</feature>
<name>A0AAV6UE56_9ARAC</name>
<proteinExistence type="predicted"/>
<feature type="region of interest" description="Disordered" evidence="3">
    <location>
        <begin position="215"/>
        <end position="279"/>
    </location>
</feature>
<accession>A0AAV6UE56</accession>
<dbReference type="PROSITE" id="PS50020">
    <property type="entry name" value="WW_DOMAIN_2"/>
    <property type="match status" value="1"/>
</dbReference>
<evidence type="ECO:0000256" key="3">
    <source>
        <dbReference type="SAM" id="MobiDB-lite"/>
    </source>
</evidence>
<feature type="compositionally biased region" description="Polar residues" evidence="3">
    <location>
        <begin position="232"/>
        <end position="263"/>
    </location>
</feature>
<comment type="subcellular location">
    <subcellularLocation>
        <location evidence="1">Nucleus</location>
    </subcellularLocation>
</comment>
<dbReference type="GO" id="GO:0005694">
    <property type="term" value="C:chromosome"/>
    <property type="evidence" value="ECO:0007669"/>
    <property type="project" value="InterPro"/>
</dbReference>
<dbReference type="InterPro" id="IPR036020">
    <property type="entry name" value="WW_dom_sf"/>
</dbReference>
<dbReference type="InterPro" id="IPR003616">
    <property type="entry name" value="Post-SET_dom"/>
</dbReference>
<comment type="caution">
    <text evidence="6">The sequence shown here is derived from an EMBL/GenBank/DDBJ whole genome shotgun (WGS) entry which is preliminary data.</text>
</comment>
<evidence type="ECO:0008006" key="8">
    <source>
        <dbReference type="Google" id="ProtNLM"/>
    </source>
</evidence>
<protein>
    <recommendedName>
        <fullName evidence="8">Histone-lysine N-methyltransferase SETD2</fullName>
    </recommendedName>
</protein>
<dbReference type="GO" id="GO:0006355">
    <property type="term" value="P:regulation of DNA-templated transcription"/>
    <property type="evidence" value="ECO:0007669"/>
    <property type="project" value="InterPro"/>
</dbReference>
<evidence type="ECO:0000259" key="4">
    <source>
        <dbReference type="PROSITE" id="PS50020"/>
    </source>
</evidence>
<dbReference type="InterPro" id="IPR001202">
    <property type="entry name" value="WW_dom"/>
</dbReference>
<gene>
    <name evidence="6" type="ORF">JTE90_000042</name>
</gene>
<dbReference type="Gene3D" id="2.20.70.10">
    <property type="match status" value="1"/>
</dbReference>
<keyword evidence="2" id="KW-0539">Nucleus</keyword>
<dbReference type="Proteomes" id="UP000827092">
    <property type="component" value="Unassembled WGS sequence"/>
</dbReference>
<dbReference type="CDD" id="cd00201">
    <property type="entry name" value="WW"/>
    <property type="match status" value="1"/>
</dbReference>
<dbReference type="InterPro" id="IPR042294">
    <property type="entry name" value="SETD2_animal"/>
</dbReference>
<dbReference type="GO" id="GO:0005634">
    <property type="term" value="C:nucleus"/>
    <property type="evidence" value="ECO:0007669"/>
    <property type="project" value="TreeGrafter"/>
</dbReference>